<protein>
    <submittedName>
        <fullName evidence="2">Uncharacterized protein</fullName>
    </submittedName>
</protein>
<evidence type="ECO:0000313" key="2">
    <source>
        <dbReference type="EMBL" id="KAG7529916.1"/>
    </source>
</evidence>
<feature type="region of interest" description="Disordered" evidence="1">
    <location>
        <begin position="289"/>
        <end position="310"/>
    </location>
</feature>
<name>A0A8K0JH15_9TREE</name>
<dbReference type="AlphaFoldDB" id="A0A8K0JH15"/>
<evidence type="ECO:0000256" key="1">
    <source>
        <dbReference type="SAM" id="MobiDB-lite"/>
    </source>
</evidence>
<comment type="caution">
    <text evidence="2">The sequence shown here is derived from an EMBL/GenBank/DDBJ whole genome shotgun (WGS) entry which is preliminary data.</text>
</comment>
<evidence type="ECO:0000313" key="3">
    <source>
        <dbReference type="Proteomes" id="UP000812966"/>
    </source>
</evidence>
<reference evidence="2" key="1">
    <citation type="submission" date="2020-04" db="EMBL/GenBank/DDBJ databases">
        <title>Analysis of mating type loci in Filobasidium floriforme.</title>
        <authorList>
            <person name="Nowrousian M."/>
        </authorList>
    </citation>
    <scope>NUCLEOTIDE SEQUENCE</scope>
    <source>
        <strain evidence="2">CBS 6242</strain>
    </source>
</reference>
<feature type="compositionally biased region" description="Gly residues" evidence="1">
    <location>
        <begin position="444"/>
        <end position="453"/>
    </location>
</feature>
<organism evidence="2 3">
    <name type="scientific">Filobasidium floriforme</name>
    <dbReference type="NCBI Taxonomy" id="5210"/>
    <lineage>
        <taxon>Eukaryota</taxon>
        <taxon>Fungi</taxon>
        <taxon>Dikarya</taxon>
        <taxon>Basidiomycota</taxon>
        <taxon>Agaricomycotina</taxon>
        <taxon>Tremellomycetes</taxon>
        <taxon>Filobasidiales</taxon>
        <taxon>Filobasidiaceae</taxon>
        <taxon>Filobasidium</taxon>
    </lineage>
</organism>
<gene>
    <name evidence="2" type="ORF">FFLO_05321</name>
</gene>
<dbReference type="Proteomes" id="UP000812966">
    <property type="component" value="Unassembled WGS sequence"/>
</dbReference>
<feature type="region of interest" description="Disordered" evidence="1">
    <location>
        <begin position="98"/>
        <end position="132"/>
    </location>
</feature>
<sequence>MSSPLDQDENPSSPASSSSTSPPPTSSTPISALFPPIIANNNPSAYLVDDNEPNPVIRPYTTQRCFTFCSQSSLRRDTGWDPVCRAVCWKVDRSDEASKQRTPGYLDRQRAERAGVASSSYSSGEPSTSASAPASTSIMAEFAQSVSHWIGQRSITAFKGTLDEMVEMQKEGQRYDPAWDQEGSLKARYFDSIGRTPSYYYDQDSGRGKAQRRWEEMSDLEYDLREGYAREYAAEVAAAQQAAQMDQATNTNFNPNADLDHYYETAPAPVRPTTLAERQFMRLVKEEQAHLERHQRQRQQARSPSERDRDVTKFNYHSEPLPSGGTHITLPLSTVVIAPWYALARRTEFIFSPVYRLGKMYADSFRSTETGGFTLDRLLTSDTAQGRGLSKMYDQIVSGKVWTFGGKVAEKCGDVWGGWLGLGQGEGEGRGKEDGGTGSSSSGRGAGGGRKAD</sequence>
<feature type="compositionally biased region" description="Low complexity" evidence="1">
    <location>
        <begin position="11"/>
        <end position="20"/>
    </location>
</feature>
<keyword evidence="3" id="KW-1185">Reference proteome</keyword>
<feature type="region of interest" description="Disordered" evidence="1">
    <location>
        <begin position="1"/>
        <end position="35"/>
    </location>
</feature>
<proteinExistence type="predicted"/>
<feature type="region of interest" description="Disordered" evidence="1">
    <location>
        <begin position="423"/>
        <end position="453"/>
    </location>
</feature>
<accession>A0A8K0JH15</accession>
<dbReference type="EMBL" id="JABELV010000131">
    <property type="protein sequence ID" value="KAG7529916.1"/>
    <property type="molecule type" value="Genomic_DNA"/>
</dbReference>
<feature type="compositionally biased region" description="Low complexity" evidence="1">
    <location>
        <begin position="114"/>
        <end position="132"/>
    </location>
</feature>